<feature type="region of interest" description="Disordered" evidence="1">
    <location>
        <begin position="171"/>
        <end position="204"/>
    </location>
</feature>
<evidence type="ECO:0000313" key="3">
    <source>
        <dbReference type="Proteomes" id="UP001446871"/>
    </source>
</evidence>
<gene>
    <name evidence="2" type="ORF">PG996_013828</name>
</gene>
<feature type="compositionally biased region" description="Polar residues" evidence="1">
    <location>
        <begin position="286"/>
        <end position="295"/>
    </location>
</feature>
<sequence>MGSSTTHLPIDSDPRLLTTRSEGSMDEPVRGNTNTALVKTSRFFSAVVEFDKVPDDIQSCLDLVRTCHASVQKLIARRNEHIDLLTRRPNDLAHVNSVIESALGSLRDVAAIVERSWPQSSRGGRTTFTFAKRVRWTCSDKESFRKHLPLVNQHHNAVSSELAYLGQLGSTSTTASTGATPERNPSFGRVENRRNCQDMGPQFGNSTAYNIATTSVQTASITTTSSQSVSRDTTTPAPPPSYEQSTSSPATPLSNSVDGLPSPPSPEELSSNTDYTREEEARPQETETSNKSSIDASGLSMMLSDYAPLPETNTSVTIQNTVFHAPVSLVINVNSASGEQAAAQIAEDTRAAVQLSLRDLLGSGGMAVGSHPATNSPPIVINPGTKQPDVRKDDVVMVSETRGFNHGKQFVMRSGTTKSCVGKEVVMGPVVTNGSDFGKEVIVGSRANDGPLGSEHLNREPMNTFLPSPPPLPPKTPLPSPAVEPTSGLSYHAGLNRYDLMNKGSAGNVLESVFELPADPRGW</sequence>
<protein>
    <submittedName>
        <fullName evidence="2">Uncharacterized protein</fullName>
    </submittedName>
</protein>
<feature type="compositionally biased region" description="Basic and acidic residues" evidence="1">
    <location>
        <begin position="275"/>
        <end position="285"/>
    </location>
</feature>
<keyword evidence="3" id="KW-1185">Reference proteome</keyword>
<evidence type="ECO:0000313" key="2">
    <source>
        <dbReference type="EMBL" id="KAK8045764.1"/>
    </source>
</evidence>
<accession>A0ABR1TGL0</accession>
<proteinExistence type="predicted"/>
<name>A0ABR1TGL0_9PEZI</name>
<feature type="compositionally biased region" description="Polar residues" evidence="1">
    <location>
        <begin position="242"/>
        <end position="257"/>
    </location>
</feature>
<dbReference type="Proteomes" id="UP001446871">
    <property type="component" value="Unassembled WGS sequence"/>
</dbReference>
<feature type="compositionally biased region" description="Low complexity" evidence="1">
    <location>
        <begin position="171"/>
        <end position="180"/>
    </location>
</feature>
<reference evidence="2 3" key="1">
    <citation type="submission" date="2023-01" db="EMBL/GenBank/DDBJ databases">
        <title>Analysis of 21 Apiospora genomes using comparative genomics revels a genus with tremendous synthesis potential of carbohydrate active enzymes and secondary metabolites.</title>
        <authorList>
            <person name="Sorensen T."/>
        </authorList>
    </citation>
    <scope>NUCLEOTIDE SEQUENCE [LARGE SCALE GENOMIC DNA]</scope>
    <source>
        <strain evidence="2 3">CBS 83171</strain>
    </source>
</reference>
<evidence type="ECO:0000256" key="1">
    <source>
        <dbReference type="SAM" id="MobiDB-lite"/>
    </source>
</evidence>
<feature type="compositionally biased region" description="Low complexity" evidence="1">
    <location>
        <begin position="220"/>
        <end position="230"/>
    </location>
</feature>
<comment type="caution">
    <text evidence="2">The sequence shown here is derived from an EMBL/GenBank/DDBJ whole genome shotgun (WGS) entry which is preliminary data.</text>
</comment>
<organism evidence="2 3">
    <name type="scientific">Apiospora saccharicola</name>
    <dbReference type="NCBI Taxonomy" id="335842"/>
    <lineage>
        <taxon>Eukaryota</taxon>
        <taxon>Fungi</taxon>
        <taxon>Dikarya</taxon>
        <taxon>Ascomycota</taxon>
        <taxon>Pezizomycotina</taxon>
        <taxon>Sordariomycetes</taxon>
        <taxon>Xylariomycetidae</taxon>
        <taxon>Amphisphaeriales</taxon>
        <taxon>Apiosporaceae</taxon>
        <taxon>Apiospora</taxon>
    </lineage>
</organism>
<feature type="region of interest" description="Disordered" evidence="1">
    <location>
        <begin position="220"/>
        <end position="296"/>
    </location>
</feature>
<dbReference type="EMBL" id="JAQQWM010000009">
    <property type="protein sequence ID" value="KAK8045764.1"/>
    <property type="molecule type" value="Genomic_DNA"/>
</dbReference>
<feature type="region of interest" description="Disordered" evidence="1">
    <location>
        <begin position="1"/>
        <end position="31"/>
    </location>
</feature>